<evidence type="ECO:0000256" key="6">
    <source>
        <dbReference type="ARBA" id="ARBA00022692"/>
    </source>
</evidence>
<evidence type="ECO:0000256" key="7">
    <source>
        <dbReference type="ARBA" id="ARBA00022989"/>
    </source>
</evidence>
<keyword evidence="5" id="KW-0997">Cell inner membrane</keyword>
<gene>
    <name evidence="13" type="ORF">RT761_02562</name>
</gene>
<comment type="subcellular location">
    <subcellularLocation>
        <location evidence="1">Cell inner membrane</location>
        <topology evidence="1">Single-pass membrane protein</topology>
    </subcellularLocation>
</comment>
<dbReference type="InterPro" id="IPR045584">
    <property type="entry name" value="Pilin-like"/>
</dbReference>
<reference evidence="13 14" key="1">
    <citation type="journal article" date="2021" name="Nat. Commun.">
        <title>Isolation of a member of the candidate phylum Atribacteria reveals a unique cell membrane structure.</title>
        <authorList>
            <person name="Taiki K."/>
            <person name="Nobu M.K."/>
            <person name="Kusada H."/>
            <person name="Meng X.-Y."/>
            <person name="Hosoki N."/>
            <person name="Uematsu K."/>
            <person name="Yoshioka H."/>
            <person name="Kamagata Y."/>
            <person name="Tamaki H."/>
        </authorList>
    </citation>
    <scope>NUCLEOTIDE SEQUENCE [LARGE SCALE GENOMIC DNA]</scope>
    <source>
        <strain evidence="13 14">RT761</strain>
    </source>
</reference>
<dbReference type="PIRSF" id="PIRSF021292">
    <property type="entry name" value="Competence_ComGD"/>
    <property type="match status" value="1"/>
</dbReference>
<evidence type="ECO:0000256" key="3">
    <source>
        <dbReference type="ARBA" id="ARBA00022475"/>
    </source>
</evidence>
<evidence type="ECO:0000313" key="13">
    <source>
        <dbReference type="EMBL" id="QPM69332.1"/>
    </source>
</evidence>
<dbReference type="Pfam" id="PF12019">
    <property type="entry name" value="GspH"/>
    <property type="match status" value="1"/>
</dbReference>
<evidence type="ECO:0000256" key="10">
    <source>
        <dbReference type="ARBA" id="ARBA00030775"/>
    </source>
</evidence>
<dbReference type="GO" id="GO:0030420">
    <property type="term" value="P:establishment of competence for transformation"/>
    <property type="evidence" value="ECO:0007669"/>
    <property type="project" value="InterPro"/>
</dbReference>
<sequence length="155" mass="17402">MKKKNNLITFNYPGFTLIELIVVLALFSFLFAFSFPSLAHLRSTFVGKTVVQKISSQIRIAKIEALNNGKTTKIVFDIARNKYIYTDSSGKSTHSLLPDEVILYRTNFPLNTLRFYSTGTPSCGGTITLRIANHLKYIIITPVTGRVRIDDKPPS</sequence>
<keyword evidence="7 11" id="KW-1133">Transmembrane helix</keyword>
<dbReference type="KEGG" id="alam:RT761_02562"/>
<evidence type="ECO:0000256" key="1">
    <source>
        <dbReference type="ARBA" id="ARBA00004377"/>
    </source>
</evidence>
<dbReference type="RefSeq" id="WP_218111809.1">
    <property type="nucleotide sequence ID" value="NZ_CP065383.1"/>
</dbReference>
<dbReference type="SUPFAM" id="SSF54523">
    <property type="entry name" value="Pili subunits"/>
    <property type="match status" value="1"/>
</dbReference>
<feature type="transmembrane region" description="Helical" evidence="11">
    <location>
        <begin position="12"/>
        <end position="35"/>
    </location>
</feature>
<dbReference type="AlphaFoldDB" id="A0A7T1F3X8"/>
<comment type="similarity">
    <text evidence="9">Belongs to the GSP H family.</text>
</comment>
<evidence type="ECO:0000256" key="2">
    <source>
        <dbReference type="ARBA" id="ARBA00021549"/>
    </source>
</evidence>
<dbReference type="Proteomes" id="UP000594463">
    <property type="component" value="Chromosome"/>
</dbReference>
<dbReference type="EMBL" id="CP065383">
    <property type="protein sequence ID" value="QPM69332.1"/>
    <property type="molecule type" value="Genomic_DNA"/>
</dbReference>
<keyword evidence="6 11" id="KW-0812">Transmembrane</keyword>
<proteinExistence type="inferred from homology"/>
<feature type="domain" description="General secretion pathway GspH" evidence="12">
    <location>
        <begin position="51"/>
        <end position="138"/>
    </location>
</feature>
<evidence type="ECO:0000256" key="4">
    <source>
        <dbReference type="ARBA" id="ARBA00022481"/>
    </source>
</evidence>
<dbReference type="InterPro" id="IPR016785">
    <property type="entry name" value="ComGD"/>
</dbReference>
<name>A0A7T1F3X8_ATRLM</name>
<keyword evidence="14" id="KW-1185">Reference proteome</keyword>
<evidence type="ECO:0000256" key="9">
    <source>
        <dbReference type="ARBA" id="ARBA00025772"/>
    </source>
</evidence>
<dbReference type="InterPro" id="IPR012902">
    <property type="entry name" value="N_methyl_site"/>
</dbReference>
<dbReference type="Pfam" id="PF07963">
    <property type="entry name" value="N_methyl"/>
    <property type="match status" value="1"/>
</dbReference>
<protein>
    <recommendedName>
        <fullName evidence="2">Type II secretion system protein H</fullName>
    </recommendedName>
    <alternativeName>
        <fullName evidence="10">General secretion pathway protein H</fullName>
    </alternativeName>
</protein>
<dbReference type="NCBIfam" id="TIGR02532">
    <property type="entry name" value="IV_pilin_GFxxxE"/>
    <property type="match status" value="1"/>
</dbReference>
<keyword evidence="8 11" id="KW-0472">Membrane</keyword>
<evidence type="ECO:0000256" key="5">
    <source>
        <dbReference type="ARBA" id="ARBA00022519"/>
    </source>
</evidence>
<evidence type="ECO:0000313" key="14">
    <source>
        <dbReference type="Proteomes" id="UP000594463"/>
    </source>
</evidence>
<organism evidence="13 14">
    <name type="scientific">Atribacter laminatus</name>
    <dbReference type="NCBI Taxonomy" id="2847778"/>
    <lineage>
        <taxon>Bacteria</taxon>
        <taxon>Pseudomonadati</taxon>
        <taxon>Atribacterota</taxon>
        <taxon>Atribacteria</taxon>
        <taxon>Atribacterales</taxon>
        <taxon>Atribacteraceae</taxon>
        <taxon>Atribacter</taxon>
    </lineage>
</organism>
<accession>A0A7T1F3X8</accession>
<dbReference type="InterPro" id="IPR022346">
    <property type="entry name" value="T2SS_GspH"/>
</dbReference>
<keyword evidence="4" id="KW-0488">Methylation</keyword>
<evidence type="ECO:0000256" key="8">
    <source>
        <dbReference type="ARBA" id="ARBA00023136"/>
    </source>
</evidence>
<evidence type="ECO:0000256" key="11">
    <source>
        <dbReference type="SAM" id="Phobius"/>
    </source>
</evidence>
<evidence type="ECO:0000259" key="12">
    <source>
        <dbReference type="Pfam" id="PF12019"/>
    </source>
</evidence>
<keyword evidence="3" id="KW-1003">Cell membrane</keyword>